<feature type="domain" description="Dystroglycan-type cadherin-like" evidence="5">
    <location>
        <begin position="953"/>
        <end position="1041"/>
    </location>
</feature>
<feature type="domain" description="Dystroglycan-type cadherin-like" evidence="5">
    <location>
        <begin position="392"/>
        <end position="483"/>
    </location>
</feature>
<dbReference type="SUPFAM" id="SSF49313">
    <property type="entry name" value="Cadherin-like"/>
    <property type="match status" value="7"/>
</dbReference>
<evidence type="ECO:0000313" key="7">
    <source>
        <dbReference type="Proteomes" id="UP000544107"/>
    </source>
</evidence>
<feature type="domain" description="Dystroglycan-type cadherin-like" evidence="5">
    <location>
        <begin position="771"/>
        <end position="862"/>
    </location>
</feature>
<reference evidence="6 7" key="1">
    <citation type="submission" date="2020-08" db="EMBL/GenBank/DDBJ databases">
        <title>Genomic Encyclopedia of Type Strains, Phase IV (KMG-IV): sequencing the most valuable type-strain genomes for metagenomic binning, comparative biology and taxonomic classification.</title>
        <authorList>
            <person name="Goeker M."/>
        </authorList>
    </citation>
    <scope>NUCLEOTIDE SEQUENCE [LARGE SCALE GENOMIC DNA]</scope>
    <source>
        <strain evidence="6 7">DSM 100021</strain>
    </source>
</reference>
<name>A0A7W6HSE3_9HYPH</name>
<dbReference type="InterPro" id="IPR038081">
    <property type="entry name" value="CalX-like_sf"/>
</dbReference>
<feature type="domain" description="Calx-beta" evidence="4">
    <location>
        <begin position="269"/>
        <end position="369"/>
    </location>
</feature>
<evidence type="ECO:0000313" key="6">
    <source>
        <dbReference type="EMBL" id="MBB4010569.1"/>
    </source>
</evidence>
<dbReference type="Proteomes" id="UP000544107">
    <property type="component" value="Unassembled WGS sequence"/>
</dbReference>
<feature type="domain" description="Calx-beta" evidence="4">
    <location>
        <begin position="45"/>
        <end position="143"/>
    </location>
</feature>
<proteinExistence type="predicted"/>
<feature type="domain" description="Calx-beta" evidence="4">
    <location>
        <begin position="648"/>
        <end position="748"/>
    </location>
</feature>
<dbReference type="Gene3D" id="2.60.40.10">
    <property type="entry name" value="Immunoglobulins"/>
    <property type="match status" value="7"/>
</dbReference>
<feature type="domain" description="Calx-beta" evidence="4">
    <location>
        <begin position="156"/>
        <end position="257"/>
    </location>
</feature>
<dbReference type="Pfam" id="PF03160">
    <property type="entry name" value="Calx-beta"/>
    <property type="match status" value="4"/>
</dbReference>
<dbReference type="Gene3D" id="2.60.40.2030">
    <property type="match status" value="5"/>
</dbReference>
<evidence type="ECO:0000259" key="4">
    <source>
        <dbReference type="SMART" id="SM00237"/>
    </source>
</evidence>
<comment type="caution">
    <text evidence="6">The sequence shown here is derived from an EMBL/GenBank/DDBJ whole genome shotgun (WGS) entry which is preliminary data.</text>
</comment>
<evidence type="ECO:0000256" key="1">
    <source>
        <dbReference type="ARBA" id="ARBA00022729"/>
    </source>
</evidence>
<evidence type="ECO:0008006" key="8">
    <source>
        <dbReference type="Google" id="ProtNLM"/>
    </source>
</evidence>
<evidence type="ECO:0000259" key="5">
    <source>
        <dbReference type="SMART" id="SM00736"/>
    </source>
</evidence>
<dbReference type="PANTHER" id="PTHR37494">
    <property type="entry name" value="HEMAGGLUTININ"/>
    <property type="match status" value="1"/>
</dbReference>
<protein>
    <recommendedName>
        <fullName evidence="8">Autotransporter domain-containing protein</fullName>
    </recommendedName>
</protein>
<accession>A0A7W6HSE3</accession>
<dbReference type="InterPro" id="IPR003644">
    <property type="entry name" value="Calx_beta"/>
</dbReference>
<evidence type="ECO:0000256" key="3">
    <source>
        <dbReference type="ARBA" id="ARBA00022837"/>
    </source>
</evidence>
<dbReference type="SMART" id="SM00237">
    <property type="entry name" value="Calx_beta"/>
    <property type="match status" value="4"/>
</dbReference>
<evidence type="ECO:0000256" key="2">
    <source>
        <dbReference type="ARBA" id="ARBA00022737"/>
    </source>
</evidence>
<dbReference type="EMBL" id="JACIED010000010">
    <property type="protein sequence ID" value="MBB4010569.1"/>
    <property type="molecule type" value="Genomic_DNA"/>
</dbReference>
<dbReference type="SUPFAM" id="SSF141072">
    <property type="entry name" value="CalX-like"/>
    <property type="match status" value="5"/>
</dbReference>
<dbReference type="InterPro" id="IPR013783">
    <property type="entry name" value="Ig-like_fold"/>
</dbReference>
<keyword evidence="3" id="KW-0106">Calcium</keyword>
<dbReference type="InterPro" id="IPR015919">
    <property type="entry name" value="Cadherin-like_sf"/>
</dbReference>
<dbReference type="GO" id="GO:0016020">
    <property type="term" value="C:membrane"/>
    <property type="evidence" value="ECO:0007669"/>
    <property type="project" value="InterPro"/>
</dbReference>
<dbReference type="InterPro" id="IPR006644">
    <property type="entry name" value="Cadg"/>
</dbReference>
<dbReference type="AlphaFoldDB" id="A0A7W6HSE3"/>
<organism evidence="6 7">
    <name type="scientific">Allorhizobium taibaishanense</name>
    <dbReference type="NCBI Taxonomy" id="887144"/>
    <lineage>
        <taxon>Bacteria</taxon>
        <taxon>Pseudomonadati</taxon>
        <taxon>Pseudomonadota</taxon>
        <taxon>Alphaproteobacteria</taxon>
        <taxon>Hyphomicrobiales</taxon>
        <taxon>Rhizobiaceae</taxon>
        <taxon>Rhizobium/Agrobacterium group</taxon>
        <taxon>Allorhizobium</taxon>
    </lineage>
</organism>
<keyword evidence="2" id="KW-0677">Repeat</keyword>
<dbReference type="PANTHER" id="PTHR37494:SF1">
    <property type="entry name" value="STAPHYLOCOCCUS AUREUS SURFACE PROTEIN A"/>
    <property type="match status" value="1"/>
</dbReference>
<feature type="domain" description="Dystroglycan-type cadherin-like" evidence="5">
    <location>
        <begin position="579"/>
        <end position="662"/>
    </location>
</feature>
<dbReference type="Pfam" id="PF05345">
    <property type="entry name" value="He_PIG"/>
    <property type="match status" value="7"/>
</dbReference>
<sequence length="1233" mass="120238">MVPANTSTASFTITPVADGTVEADETVIYSVASGTGYGIGSPSSATATILNDDAPTATVSVSPSSVAEDGAPNLVYTVTLSQAPVSALSIGFSVSGTATSGTDYATVSSPLVIAGGTTSGTITVNPTADSTVEPDETVVISLNAGTGYTVGSPNSATGTILNDDQPSLSINDVSVNEGDSGTSNATFTVSLSQPAGAGGVSFDIATTDGTATVGSDYVASSLTGQTIPAGSSSATFTVLVTGETLNEPNETFFVNVSNVTGASVTDAQGLGTIVNDDALPSLSIDDVSVNEGNSGTATATFTVSLSAASGQTVSVNYATADGTATAGSDYVARSGTLTFAPGVTAQSVAVTVNGDTAVEPNETFSVSLSGVSNATVARATGTGTIVNDDAVVVVSPASLTSATAGTSYSQTLNASGGTAPYTFVVTSGSLPSGLTLNSVGVLSGTPTASGNFNFTVGATDSSGTPTSGNRAYTLTVAGPTVTLPTTTLTSGTVGESYTAAITQASGGIAPYTYSLSAGTLPAGVTINSADGSLSGTPTVAGTFAFTLTATDSTAGTAAQASQTYALSIGLPTLSISPSTLDAGIIGNTYSKLLVASGGTSPYTFALSSGALPGGLTLANDGTLTGTPSTTGTFAFAVTATDANGATGSKSYSLEIDALPSLSIDDVSVNEGSSGTSVATFNVTLSATSSQTVTVSYATADGTASAGSDYVAASGTLTFAPGTSTRSITVTINGDTNPEANETFLVQMSAPTNATIAKASAAATIIDDDAPVTVGPVSMAAATVNARYSQTLTAAGGTAPYTYGVTTGSLPSGLTLSSSGVLSGTPTASGSFSFTVTVNDSAVTQNTASRSYTLAVSGPVMTLPATVLADAVTGQSYSAVINPATGGTAPYSYAVSAGALPSGITVNSVDGSLSGTPTVAGTFGFTITATDSTSGTTSQASRNYSLSVGLPSISISPATLDAAVSGKSYSKVLIGSGGTSPYSFALTTGTLPAGLTLASDGTLAGTPSATGTFAFAITATDANGATGSKSYSLQVEAPADFAFSPAGGSLPEAMIGEAYSAGISAAGGTGTLVYSLASGTLPDGLVLNVSTGQLNGPLSETAKSGDYTFSISVRDSNGMTGSASYTIAVKERAVTVTDKVVEVDAGATPPNVYLNRGATGGPFVDANILAVTPANSGSLEIIRGEVAQAGPVAPVGFYLKFTPNPAFSGQVNVGYRLISALGSPIRGWSPITSD</sequence>
<dbReference type="GO" id="GO:0007154">
    <property type="term" value="P:cell communication"/>
    <property type="evidence" value="ECO:0007669"/>
    <property type="project" value="InterPro"/>
</dbReference>
<dbReference type="SMART" id="SM00736">
    <property type="entry name" value="CADG"/>
    <property type="match status" value="4"/>
</dbReference>
<dbReference type="GO" id="GO:0005509">
    <property type="term" value="F:calcium ion binding"/>
    <property type="evidence" value="ECO:0007669"/>
    <property type="project" value="InterPro"/>
</dbReference>
<gene>
    <name evidence="6" type="ORF">GGQ71_004871</name>
</gene>
<keyword evidence="1" id="KW-0732">Signal</keyword>